<proteinExistence type="predicted"/>
<feature type="region of interest" description="Disordered" evidence="1">
    <location>
        <begin position="15"/>
        <end position="78"/>
    </location>
</feature>
<evidence type="ECO:0000313" key="3">
    <source>
        <dbReference type="Proteomes" id="UP000281553"/>
    </source>
</evidence>
<feature type="compositionally biased region" description="Low complexity" evidence="1">
    <location>
        <begin position="62"/>
        <end position="74"/>
    </location>
</feature>
<dbReference type="EMBL" id="UYRU01082731">
    <property type="protein sequence ID" value="VDN32808.1"/>
    <property type="molecule type" value="Genomic_DNA"/>
</dbReference>
<gene>
    <name evidence="2" type="ORF">DILT_LOCUS16066</name>
</gene>
<reference evidence="2 3" key="1">
    <citation type="submission" date="2018-11" db="EMBL/GenBank/DDBJ databases">
        <authorList>
            <consortium name="Pathogen Informatics"/>
        </authorList>
    </citation>
    <scope>NUCLEOTIDE SEQUENCE [LARGE SCALE GENOMIC DNA]</scope>
</reference>
<protein>
    <submittedName>
        <fullName evidence="2">Uncharacterized protein</fullName>
    </submittedName>
</protein>
<organism evidence="2 3">
    <name type="scientific">Dibothriocephalus latus</name>
    <name type="common">Fish tapeworm</name>
    <name type="synonym">Diphyllobothrium latum</name>
    <dbReference type="NCBI Taxonomy" id="60516"/>
    <lineage>
        <taxon>Eukaryota</taxon>
        <taxon>Metazoa</taxon>
        <taxon>Spiralia</taxon>
        <taxon>Lophotrochozoa</taxon>
        <taxon>Platyhelminthes</taxon>
        <taxon>Cestoda</taxon>
        <taxon>Eucestoda</taxon>
        <taxon>Diphyllobothriidea</taxon>
        <taxon>Diphyllobothriidae</taxon>
        <taxon>Dibothriocephalus</taxon>
    </lineage>
</organism>
<dbReference type="AlphaFoldDB" id="A0A3P7NBA8"/>
<evidence type="ECO:0000256" key="1">
    <source>
        <dbReference type="SAM" id="MobiDB-lite"/>
    </source>
</evidence>
<accession>A0A3P7NBA8</accession>
<sequence length="90" mass="9350">MRDLVETALLERVARGDLLTPQPPPPKATAVPCSPEPTAGKSPTVLDSSRREATTEEVGEISAKAPSSTSTAPPHVSVCDRAASARVSLM</sequence>
<dbReference type="Proteomes" id="UP000281553">
    <property type="component" value="Unassembled WGS sequence"/>
</dbReference>
<keyword evidence="3" id="KW-1185">Reference proteome</keyword>
<evidence type="ECO:0000313" key="2">
    <source>
        <dbReference type="EMBL" id="VDN32808.1"/>
    </source>
</evidence>
<name>A0A3P7NBA8_DIBLA</name>